<evidence type="ECO:0000313" key="3">
    <source>
        <dbReference type="EMBL" id="CAL5131933.1"/>
    </source>
</evidence>
<evidence type="ECO:0000313" key="4">
    <source>
        <dbReference type="Proteomes" id="UP001497525"/>
    </source>
</evidence>
<proteinExistence type="predicted"/>
<dbReference type="Proteomes" id="UP001497525">
    <property type="component" value="Unassembled WGS sequence"/>
</dbReference>
<evidence type="ECO:0000256" key="2">
    <source>
        <dbReference type="SAM" id="SignalP"/>
    </source>
</evidence>
<dbReference type="AlphaFoldDB" id="A0AAV2T381"/>
<keyword evidence="1" id="KW-0812">Transmembrane</keyword>
<comment type="caution">
    <text evidence="3">The sequence shown here is derived from an EMBL/GenBank/DDBJ whole genome shotgun (WGS) entry which is preliminary data.</text>
</comment>
<keyword evidence="2" id="KW-0732">Signal</keyword>
<keyword evidence="1" id="KW-1133">Transmembrane helix</keyword>
<gene>
    <name evidence="3" type="ORF">CDAUBV1_LOCUS4464</name>
</gene>
<dbReference type="EMBL" id="CAXLJL010000112">
    <property type="protein sequence ID" value="CAL5131933.1"/>
    <property type="molecule type" value="Genomic_DNA"/>
</dbReference>
<organism evidence="3 4">
    <name type="scientific">Calicophoron daubneyi</name>
    <name type="common">Rumen fluke</name>
    <name type="synonym">Paramphistomum daubneyi</name>
    <dbReference type="NCBI Taxonomy" id="300641"/>
    <lineage>
        <taxon>Eukaryota</taxon>
        <taxon>Metazoa</taxon>
        <taxon>Spiralia</taxon>
        <taxon>Lophotrochozoa</taxon>
        <taxon>Platyhelminthes</taxon>
        <taxon>Trematoda</taxon>
        <taxon>Digenea</taxon>
        <taxon>Plagiorchiida</taxon>
        <taxon>Pronocephalata</taxon>
        <taxon>Paramphistomoidea</taxon>
        <taxon>Paramphistomidae</taxon>
        <taxon>Calicophoron</taxon>
    </lineage>
</organism>
<evidence type="ECO:0000256" key="1">
    <source>
        <dbReference type="SAM" id="Phobius"/>
    </source>
</evidence>
<evidence type="ECO:0008006" key="5">
    <source>
        <dbReference type="Google" id="ProtNLM"/>
    </source>
</evidence>
<reference evidence="3" key="1">
    <citation type="submission" date="2024-06" db="EMBL/GenBank/DDBJ databases">
        <authorList>
            <person name="Liu X."/>
            <person name="Lenzi L."/>
            <person name="Haldenby T S."/>
            <person name="Uol C."/>
        </authorList>
    </citation>
    <scope>NUCLEOTIDE SEQUENCE</scope>
</reference>
<sequence length="215" mass="24128">MLEAVWLALTAALYILFMNSHCVRADMNCTDNGTARTPWSILSRNSGSIIRLTCAEPNFYPFCLVPNVTRIIWRLPLTIFPLQLEKNQTQSGWSVSPDGSELTISREMIPKETNIAGVYECLVLAQTPLNDSLYSWYHLQWAVDYFAAESMLFDGDVKTRFSKNILYASFAGVFSLCVGALLMLVSYFSDPRESASECDGVYSSRASEDWGPTQL</sequence>
<name>A0AAV2T381_CALDB</name>
<feature type="transmembrane region" description="Helical" evidence="1">
    <location>
        <begin position="165"/>
        <end position="188"/>
    </location>
</feature>
<keyword evidence="1" id="KW-0472">Membrane</keyword>
<protein>
    <recommendedName>
        <fullName evidence="5">Ig-like domain-containing protein</fullName>
    </recommendedName>
</protein>
<feature type="chain" id="PRO_5043954555" description="Ig-like domain-containing protein" evidence="2">
    <location>
        <begin position="26"/>
        <end position="215"/>
    </location>
</feature>
<feature type="signal peptide" evidence="2">
    <location>
        <begin position="1"/>
        <end position="25"/>
    </location>
</feature>
<accession>A0AAV2T381</accession>